<dbReference type="SUPFAM" id="SSF48403">
    <property type="entry name" value="Ankyrin repeat"/>
    <property type="match status" value="1"/>
</dbReference>
<dbReference type="AlphaFoldDB" id="A0A1S3J652"/>
<dbReference type="InterPro" id="IPR036770">
    <property type="entry name" value="Ankyrin_rpt-contain_sf"/>
</dbReference>
<dbReference type="STRING" id="7574.A0A1S3J652"/>
<dbReference type="RefSeq" id="XP_013405319.1">
    <property type="nucleotide sequence ID" value="XM_013549865.1"/>
</dbReference>
<dbReference type="GO" id="GO:0005634">
    <property type="term" value="C:nucleus"/>
    <property type="evidence" value="ECO:0007669"/>
    <property type="project" value="TreeGrafter"/>
</dbReference>
<feature type="coiled-coil region" evidence="4">
    <location>
        <begin position="489"/>
        <end position="530"/>
    </location>
</feature>
<name>A0A1S3J652_LINAN</name>
<dbReference type="Pfam" id="PF00023">
    <property type="entry name" value="Ank"/>
    <property type="match status" value="1"/>
</dbReference>
<dbReference type="PRINTS" id="PR01415">
    <property type="entry name" value="ANKYRIN"/>
</dbReference>
<organism evidence="6 7">
    <name type="scientific">Lingula anatina</name>
    <name type="common">Brachiopod</name>
    <name type="synonym">Lingula unguis</name>
    <dbReference type="NCBI Taxonomy" id="7574"/>
    <lineage>
        <taxon>Eukaryota</taxon>
        <taxon>Metazoa</taxon>
        <taxon>Spiralia</taxon>
        <taxon>Lophotrochozoa</taxon>
        <taxon>Brachiopoda</taxon>
        <taxon>Linguliformea</taxon>
        <taxon>Lingulata</taxon>
        <taxon>Lingulida</taxon>
        <taxon>Linguloidea</taxon>
        <taxon>Lingulidae</taxon>
        <taxon>Lingula</taxon>
    </lineage>
</organism>
<protein>
    <submittedName>
        <fullName evidence="7">Uncharacterized protein LOC106170122</fullName>
    </submittedName>
</protein>
<dbReference type="Gene3D" id="1.25.40.20">
    <property type="entry name" value="Ankyrin repeat-containing domain"/>
    <property type="match status" value="3"/>
</dbReference>
<dbReference type="GO" id="GO:0045944">
    <property type="term" value="P:positive regulation of transcription by RNA polymerase II"/>
    <property type="evidence" value="ECO:0007669"/>
    <property type="project" value="TreeGrafter"/>
</dbReference>
<accession>A0A1S3J652</accession>
<evidence type="ECO:0000256" key="2">
    <source>
        <dbReference type="ARBA" id="ARBA00023043"/>
    </source>
</evidence>
<dbReference type="PROSITE" id="PS50104">
    <property type="entry name" value="TIR"/>
    <property type="match status" value="1"/>
</dbReference>
<dbReference type="SUPFAM" id="SSF52200">
    <property type="entry name" value="Toll/Interleukin receptor TIR domain"/>
    <property type="match status" value="1"/>
</dbReference>
<evidence type="ECO:0000256" key="3">
    <source>
        <dbReference type="PROSITE-ProRule" id="PRU00023"/>
    </source>
</evidence>
<dbReference type="Pfam" id="PF12796">
    <property type="entry name" value="Ank_2"/>
    <property type="match status" value="1"/>
</dbReference>
<keyword evidence="4" id="KW-0175">Coiled coil</keyword>
<evidence type="ECO:0000259" key="5">
    <source>
        <dbReference type="PROSITE" id="PS50104"/>
    </source>
</evidence>
<feature type="domain" description="TIR" evidence="5">
    <location>
        <begin position="353"/>
        <end position="484"/>
    </location>
</feature>
<dbReference type="InParanoid" id="A0A1S3J652"/>
<dbReference type="OrthoDB" id="3246549at2759"/>
<proteinExistence type="predicted"/>
<evidence type="ECO:0000313" key="6">
    <source>
        <dbReference type="Proteomes" id="UP000085678"/>
    </source>
</evidence>
<dbReference type="Proteomes" id="UP000085678">
    <property type="component" value="Unplaced"/>
</dbReference>
<dbReference type="PANTHER" id="PTHR24193">
    <property type="entry name" value="ANKYRIN REPEAT PROTEIN"/>
    <property type="match status" value="1"/>
</dbReference>
<dbReference type="SMART" id="SM00255">
    <property type="entry name" value="TIR"/>
    <property type="match status" value="1"/>
</dbReference>
<feature type="repeat" description="ANK" evidence="3">
    <location>
        <begin position="95"/>
        <end position="127"/>
    </location>
</feature>
<dbReference type="GeneID" id="106170122"/>
<dbReference type="PROSITE" id="PS50297">
    <property type="entry name" value="ANK_REP_REGION"/>
    <property type="match status" value="4"/>
</dbReference>
<keyword evidence="1" id="KW-0677">Repeat</keyword>
<dbReference type="PROSITE" id="PS50088">
    <property type="entry name" value="ANK_REPEAT"/>
    <property type="match status" value="4"/>
</dbReference>
<feature type="repeat" description="ANK" evidence="3">
    <location>
        <begin position="128"/>
        <end position="160"/>
    </location>
</feature>
<sequence>MRGHHFTGLQITATHNVSSFSSNTGRMPIYRIRIRRHHFTGLQSAATHNVSSFSSNTGRIPDRRTPLHWAAGNGRTQCVQLILEHGADASLQDEDRRTPLHWAAGNGRTQCVQLILEHRADASLQDEGERTPLHLAAEHGHTQCVQLILEHGADASLQDEFFMRTPLHCAASRGHTQCVQLLLQHGADSSNQDRGKKTPRMLAEEKERTAIVELLRRFEIPDIQVHIQTRTLEHLAEILDPEEYSRFNLTNLNPKCPDIFQFQKIQGVKDWIAKNNRTTIKDIRDGLLAANLPRLSSAVAQYYAEMVTNISNMSPDEFESLCRTLTTAKSMCQNTPSSSTRGLDDTSLPLDPYRHDVFIAYSGEDEATIEPVLHQLKECGIECFYAKEDLALGTYVITSIIEAVNSSRHTIVFLSKSFIQSDWCQLELQYIIQNARKSKGHVVIPVVMNMAPEEIPGELSIWKYILFDDEELIPMFLEAIKGPRDTPTYGQLRHENEVLRDENADLREKNEILRDENEVLRDEVRHLTTKLRPQIR</sequence>
<dbReference type="InterPro" id="IPR000157">
    <property type="entry name" value="TIR_dom"/>
</dbReference>
<keyword evidence="6" id="KW-1185">Reference proteome</keyword>
<reference evidence="7" key="1">
    <citation type="submission" date="2025-08" db="UniProtKB">
        <authorList>
            <consortium name="RefSeq"/>
        </authorList>
    </citation>
    <scope>IDENTIFICATION</scope>
    <source>
        <tissue evidence="7">Gonads</tissue>
    </source>
</reference>
<dbReference type="KEGG" id="lak:106170122"/>
<dbReference type="Pfam" id="PF13676">
    <property type="entry name" value="TIR_2"/>
    <property type="match status" value="1"/>
</dbReference>
<feature type="repeat" description="ANK" evidence="3">
    <location>
        <begin position="162"/>
        <end position="194"/>
    </location>
</feature>
<dbReference type="GO" id="GO:0000976">
    <property type="term" value="F:transcription cis-regulatory region binding"/>
    <property type="evidence" value="ECO:0007669"/>
    <property type="project" value="TreeGrafter"/>
</dbReference>
<dbReference type="GO" id="GO:0007165">
    <property type="term" value="P:signal transduction"/>
    <property type="evidence" value="ECO:0007669"/>
    <property type="project" value="InterPro"/>
</dbReference>
<keyword evidence="2 3" id="KW-0040">ANK repeat</keyword>
<feature type="repeat" description="ANK" evidence="3">
    <location>
        <begin position="62"/>
        <end position="94"/>
    </location>
</feature>
<dbReference type="PANTHER" id="PTHR24193:SF121">
    <property type="entry name" value="ADA2A-CONTAINING COMPLEX COMPONENT 3, ISOFORM D"/>
    <property type="match status" value="1"/>
</dbReference>
<dbReference type="SMART" id="SM00248">
    <property type="entry name" value="ANK"/>
    <property type="match status" value="5"/>
</dbReference>
<evidence type="ECO:0000256" key="4">
    <source>
        <dbReference type="SAM" id="Coils"/>
    </source>
</evidence>
<gene>
    <name evidence="7" type="primary">LOC106170122</name>
</gene>
<dbReference type="InterPro" id="IPR050663">
    <property type="entry name" value="Ankyrin-SOCS_Box"/>
</dbReference>
<evidence type="ECO:0000313" key="7">
    <source>
        <dbReference type="RefSeq" id="XP_013405319.1"/>
    </source>
</evidence>
<evidence type="ECO:0000256" key="1">
    <source>
        <dbReference type="ARBA" id="ARBA00022737"/>
    </source>
</evidence>
<dbReference type="InterPro" id="IPR035897">
    <property type="entry name" value="Toll_tir_struct_dom_sf"/>
</dbReference>
<dbReference type="Gene3D" id="3.40.50.10140">
    <property type="entry name" value="Toll/interleukin-1 receptor homology (TIR) domain"/>
    <property type="match status" value="1"/>
</dbReference>
<dbReference type="InterPro" id="IPR002110">
    <property type="entry name" value="Ankyrin_rpt"/>
</dbReference>